<dbReference type="AlphaFoldDB" id="A0A8T0CEW3"/>
<evidence type="ECO:0008006" key="5">
    <source>
        <dbReference type="Google" id="ProtNLM"/>
    </source>
</evidence>
<gene>
    <name evidence="3" type="ORF">BT93_L5758</name>
</gene>
<comment type="caution">
    <text evidence="3">The sequence shown here is derived from an EMBL/GenBank/DDBJ whole genome shotgun (WGS) entry which is preliminary data.</text>
</comment>
<dbReference type="OrthoDB" id="496981at2759"/>
<dbReference type="Proteomes" id="UP000806378">
    <property type="component" value="Unassembled WGS sequence"/>
</dbReference>
<dbReference type="Pfam" id="PF00300">
    <property type="entry name" value="His_Phos_1"/>
    <property type="match status" value="1"/>
</dbReference>
<dbReference type="CDD" id="cd07040">
    <property type="entry name" value="HP"/>
    <property type="match status" value="1"/>
</dbReference>
<evidence type="ECO:0000256" key="1">
    <source>
        <dbReference type="ARBA" id="ARBA00038362"/>
    </source>
</evidence>
<dbReference type="SMART" id="SM00855">
    <property type="entry name" value="PGAM"/>
    <property type="match status" value="1"/>
</dbReference>
<dbReference type="GO" id="GO:0016791">
    <property type="term" value="F:phosphatase activity"/>
    <property type="evidence" value="ECO:0007669"/>
    <property type="project" value="TreeGrafter"/>
</dbReference>
<comment type="similarity">
    <text evidence="1">Belongs to the phosphoglycerate mutase family.</text>
</comment>
<dbReference type="PANTHER" id="PTHR48100:SF54">
    <property type="entry name" value="PHOSPHATASE SPAC5H10.03-RELATED"/>
    <property type="match status" value="1"/>
</dbReference>
<dbReference type="InterPro" id="IPR050275">
    <property type="entry name" value="PGM_Phosphatase"/>
</dbReference>
<name>A0A8T0CEW3_CORYI</name>
<dbReference type="Gene3D" id="3.40.50.1240">
    <property type="entry name" value="Phosphoglycerate mutase-like"/>
    <property type="match status" value="1"/>
</dbReference>
<accession>A0A8T0CEW3</accession>
<evidence type="ECO:0000256" key="2">
    <source>
        <dbReference type="SAM" id="MobiDB-lite"/>
    </source>
</evidence>
<evidence type="ECO:0000313" key="4">
    <source>
        <dbReference type="Proteomes" id="UP000806378"/>
    </source>
</evidence>
<protein>
    <recommendedName>
        <fullName evidence="5">Phosphoglycerate mutase-like protein</fullName>
    </recommendedName>
</protein>
<dbReference type="SUPFAM" id="SSF53254">
    <property type="entry name" value="Phosphoglycerate mutase-like"/>
    <property type="match status" value="1"/>
</dbReference>
<dbReference type="Gramene" id="rna-gnl|WGS:JABURB|Cocit.L5758.1">
    <property type="protein sequence ID" value="cds-KAF7845971.1"/>
    <property type="gene ID" value="gene-BT93_L5758"/>
</dbReference>
<reference evidence="3" key="1">
    <citation type="submission" date="2020-05" db="EMBL/GenBank/DDBJ databases">
        <title>WGS assembly of Corymbia citriodora subspecies variegata.</title>
        <authorList>
            <person name="Barry K."/>
            <person name="Hundley H."/>
            <person name="Shu S."/>
            <person name="Jenkins J."/>
            <person name="Grimwood J."/>
            <person name="Baten A."/>
        </authorList>
    </citation>
    <scope>NUCLEOTIDE SEQUENCE</scope>
    <source>
        <strain evidence="3">CV2-018</strain>
    </source>
</reference>
<dbReference type="InterPro" id="IPR013078">
    <property type="entry name" value="His_Pase_superF_clade-1"/>
</dbReference>
<proteinExistence type="inferred from homology"/>
<feature type="region of interest" description="Disordered" evidence="2">
    <location>
        <begin position="187"/>
        <end position="221"/>
    </location>
</feature>
<organism evidence="3 4">
    <name type="scientific">Corymbia citriodora subsp. variegata</name>
    <dbReference type="NCBI Taxonomy" id="360336"/>
    <lineage>
        <taxon>Eukaryota</taxon>
        <taxon>Viridiplantae</taxon>
        <taxon>Streptophyta</taxon>
        <taxon>Embryophyta</taxon>
        <taxon>Tracheophyta</taxon>
        <taxon>Spermatophyta</taxon>
        <taxon>Magnoliopsida</taxon>
        <taxon>eudicotyledons</taxon>
        <taxon>Gunneridae</taxon>
        <taxon>Pentapetalae</taxon>
        <taxon>rosids</taxon>
        <taxon>malvids</taxon>
        <taxon>Myrtales</taxon>
        <taxon>Myrtaceae</taxon>
        <taxon>Myrtoideae</taxon>
        <taxon>Eucalypteae</taxon>
        <taxon>Corymbia</taxon>
    </lineage>
</organism>
<dbReference type="EMBL" id="MU097011">
    <property type="protein sequence ID" value="KAF7845971.1"/>
    <property type="molecule type" value="Genomic_DNA"/>
</dbReference>
<dbReference type="GO" id="GO:0005737">
    <property type="term" value="C:cytoplasm"/>
    <property type="evidence" value="ECO:0007669"/>
    <property type="project" value="TreeGrafter"/>
</dbReference>
<dbReference type="PANTHER" id="PTHR48100">
    <property type="entry name" value="BROAD-SPECIFICITY PHOSPHATASE YOR283W-RELATED"/>
    <property type="match status" value="1"/>
</dbReference>
<dbReference type="InterPro" id="IPR029033">
    <property type="entry name" value="His_PPase_superfam"/>
</dbReference>
<evidence type="ECO:0000313" key="3">
    <source>
        <dbReference type="EMBL" id="KAF7845971.1"/>
    </source>
</evidence>
<keyword evidence="4" id="KW-1185">Reference proteome</keyword>
<sequence>MAPTLHCIRHAQGYHNLSDENEEKYHDPDLTPRGREQCERLAKDFPYHQQIEYIIASPIRRTIQTALIGLDPAIKQHKLKLILAPRAQETSAKPSDTGTDLDKLQEEYGEKLDARHMTDDWNTNKGEWQMNSESIEAHVVELRRRISKLPHKHVALVAHGGVSCFLFDWIKADSWANTEYRSYDFIEGNGGHLKETEESRKRRANGPAGGFDPSNGDADEL</sequence>